<feature type="transmembrane region" description="Helical" evidence="1">
    <location>
        <begin position="44"/>
        <end position="69"/>
    </location>
</feature>
<dbReference type="Proteomes" id="UP001140949">
    <property type="component" value="Unassembled WGS sequence"/>
</dbReference>
<keyword evidence="1" id="KW-0472">Membrane</keyword>
<name>A0AAX6DVA7_IRIPA</name>
<evidence type="ECO:0000313" key="3">
    <source>
        <dbReference type="Proteomes" id="UP001140949"/>
    </source>
</evidence>
<accession>A0AAX6DVA7</accession>
<reference evidence="2" key="1">
    <citation type="journal article" date="2023" name="GigaByte">
        <title>Genome assembly of the bearded iris, Iris pallida Lam.</title>
        <authorList>
            <person name="Bruccoleri R.E."/>
            <person name="Oakeley E.J."/>
            <person name="Faust A.M.E."/>
            <person name="Altorfer M."/>
            <person name="Dessus-Babus S."/>
            <person name="Burckhardt D."/>
            <person name="Oertli M."/>
            <person name="Naumann U."/>
            <person name="Petersen F."/>
            <person name="Wong J."/>
        </authorList>
    </citation>
    <scope>NUCLEOTIDE SEQUENCE</scope>
    <source>
        <strain evidence="2">GSM-AAB239-AS_SAM_17_03QT</strain>
    </source>
</reference>
<keyword evidence="1" id="KW-1133">Transmembrane helix</keyword>
<protein>
    <submittedName>
        <fullName evidence="2">Uncharacterized protein</fullName>
    </submittedName>
</protein>
<comment type="caution">
    <text evidence="2">The sequence shown here is derived from an EMBL/GenBank/DDBJ whole genome shotgun (WGS) entry which is preliminary data.</text>
</comment>
<proteinExistence type="predicted"/>
<feature type="transmembrane region" description="Helical" evidence="1">
    <location>
        <begin position="6"/>
        <end position="23"/>
    </location>
</feature>
<dbReference type="AlphaFoldDB" id="A0AAX6DVA7"/>
<keyword evidence="3" id="KW-1185">Reference proteome</keyword>
<evidence type="ECO:0000313" key="2">
    <source>
        <dbReference type="EMBL" id="KAJ6795777.1"/>
    </source>
</evidence>
<keyword evidence="1" id="KW-0812">Transmembrane</keyword>
<organism evidence="2 3">
    <name type="scientific">Iris pallida</name>
    <name type="common">Sweet iris</name>
    <dbReference type="NCBI Taxonomy" id="29817"/>
    <lineage>
        <taxon>Eukaryota</taxon>
        <taxon>Viridiplantae</taxon>
        <taxon>Streptophyta</taxon>
        <taxon>Embryophyta</taxon>
        <taxon>Tracheophyta</taxon>
        <taxon>Spermatophyta</taxon>
        <taxon>Magnoliopsida</taxon>
        <taxon>Liliopsida</taxon>
        <taxon>Asparagales</taxon>
        <taxon>Iridaceae</taxon>
        <taxon>Iridoideae</taxon>
        <taxon>Irideae</taxon>
        <taxon>Iris</taxon>
    </lineage>
</organism>
<evidence type="ECO:0000256" key="1">
    <source>
        <dbReference type="SAM" id="Phobius"/>
    </source>
</evidence>
<dbReference type="EMBL" id="JANAVB010041814">
    <property type="protein sequence ID" value="KAJ6795777.1"/>
    <property type="molecule type" value="Genomic_DNA"/>
</dbReference>
<gene>
    <name evidence="2" type="ORF">M6B38_224450</name>
</gene>
<reference evidence="2" key="2">
    <citation type="submission" date="2023-04" db="EMBL/GenBank/DDBJ databases">
        <authorList>
            <person name="Bruccoleri R.E."/>
            <person name="Oakeley E.J."/>
            <person name="Faust A.-M."/>
            <person name="Dessus-Babus S."/>
            <person name="Altorfer M."/>
            <person name="Burckhardt D."/>
            <person name="Oertli M."/>
            <person name="Naumann U."/>
            <person name="Petersen F."/>
            <person name="Wong J."/>
        </authorList>
    </citation>
    <scope>NUCLEOTIDE SEQUENCE</scope>
    <source>
        <strain evidence="2">GSM-AAB239-AS_SAM_17_03QT</strain>
        <tissue evidence="2">Leaf</tissue>
    </source>
</reference>
<sequence length="87" mass="10111">MLQVNFGNVLLLIFCSISFANIYHNYMDASLIYFSKSPQLGQRYIVSIIFWSIYTGCCLGFCSTAPLHWKVERKQNLKILYMCLTQV</sequence>